<reference evidence="1 2" key="1">
    <citation type="submission" date="2024-04" db="EMBL/GenBank/DDBJ databases">
        <title>Tritrichomonas musculus Genome.</title>
        <authorList>
            <person name="Alves-Ferreira E."/>
            <person name="Grigg M."/>
            <person name="Lorenzi H."/>
            <person name="Galac M."/>
        </authorList>
    </citation>
    <scope>NUCLEOTIDE SEQUENCE [LARGE SCALE GENOMIC DNA]</scope>
    <source>
        <strain evidence="1 2">EAF2021</strain>
    </source>
</reference>
<name>A0ABR2GTS0_9EUKA</name>
<dbReference type="EMBL" id="JAPFFF010000064">
    <property type="protein sequence ID" value="KAK8836600.1"/>
    <property type="molecule type" value="Genomic_DNA"/>
</dbReference>
<comment type="caution">
    <text evidence="1">The sequence shown here is derived from an EMBL/GenBank/DDBJ whole genome shotgun (WGS) entry which is preliminary data.</text>
</comment>
<organism evidence="1 2">
    <name type="scientific">Tritrichomonas musculus</name>
    <dbReference type="NCBI Taxonomy" id="1915356"/>
    <lineage>
        <taxon>Eukaryota</taxon>
        <taxon>Metamonada</taxon>
        <taxon>Parabasalia</taxon>
        <taxon>Tritrichomonadida</taxon>
        <taxon>Tritrichomonadidae</taxon>
        <taxon>Tritrichomonas</taxon>
    </lineage>
</organism>
<evidence type="ECO:0008006" key="3">
    <source>
        <dbReference type="Google" id="ProtNLM"/>
    </source>
</evidence>
<sequence length="525" mass="59050">MTFNNEVFHKTSAEVNTQVASYFDVVDNAIAMSDTNKKYFIDAQASYSPSAPIHAGSFTTFIISPTCDNTADLYNGFLKFKLKINARLDQAIQDISNVNGHPFNALWIGFKDAMDAVEKYEILANGISIYTQNFGPEESFITACGANEASKRADIFSKVRHKDIFHRNYNLARCGAYVTITAGDTEFDEIEIPLKIDLRRFLPLSNIKYLPAFAGKLELKIMFGTQGLVYCPVGSSHSLLYDIALYKDFNFDNITCEFTQIGESVKMWTRTSGAGPYRLHSEDRTLTVTRDFEVLDCYSVIPNFGIDGDIYQSLVQRYTQQELIFPTQILTFTTMSKKLTNGHGSSTQTITPRFIDSIFFLFPLKATNHTVFKNPRFTNFQLRCGGYGSVPAIPFATNGSDPMFLELCQNAMNVNGEQTGFNKEVIQSLTNGFRWDERDELYSFECTSFFIGLPTETDNTFQQGQTTNTPITYEIVCDLPNNYYAQNNSTPPLMGILQDTVISIHVQPNGMPPVVEIGQYDVTSR</sequence>
<protein>
    <recommendedName>
        <fullName evidence="3">Major capsid protein</fullName>
    </recommendedName>
</protein>
<evidence type="ECO:0000313" key="1">
    <source>
        <dbReference type="EMBL" id="KAK8836600.1"/>
    </source>
</evidence>
<evidence type="ECO:0000313" key="2">
    <source>
        <dbReference type="Proteomes" id="UP001470230"/>
    </source>
</evidence>
<keyword evidence="2" id="KW-1185">Reference proteome</keyword>
<dbReference type="Proteomes" id="UP001470230">
    <property type="component" value="Unassembled WGS sequence"/>
</dbReference>
<gene>
    <name evidence="1" type="ORF">M9Y10_037534</name>
</gene>
<accession>A0ABR2GTS0</accession>
<proteinExistence type="predicted"/>